<protein>
    <submittedName>
        <fullName evidence="2">Uncharacterized protein</fullName>
    </submittedName>
</protein>
<dbReference type="EMBL" id="GL945431">
    <property type="protein sequence ID" value="EGO27957.1"/>
    <property type="molecule type" value="Genomic_DNA"/>
</dbReference>
<dbReference type="Proteomes" id="UP000008064">
    <property type="component" value="Unassembled WGS sequence"/>
</dbReference>
<feature type="non-terminal residue" evidence="2">
    <location>
        <position position="1"/>
    </location>
</feature>
<evidence type="ECO:0000313" key="2">
    <source>
        <dbReference type="EMBL" id="EGO27957.1"/>
    </source>
</evidence>
<dbReference type="AlphaFoldDB" id="F8NN36"/>
<reference evidence="2" key="1">
    <citation type="submission" date="2011-04" db="EMBL/GenBank/DDBJ databases">
        <title>Evolution of plant cell wall degrading machinery underlies the functional diversity of forest fungi.</title>
        <authorList>
            <consortium name="US DOE Joint Genome Institute (JGI-PGF)"/>
            <person name="Eastwood D.C."/>
            <person name="Floudas D."/>
            <person name="Binder M."/>
            <person name="Majcherczyk A."/>
            <person name="Schneider P."/>
            <person name="Aerts A."/>
            <person name="Asiegbu F.O."/>
            <person name="Baker S.E."/>
            <person name="Barry K."/>
            <person name="Bendiksby M."/>
            <person name="Blumentritt M."/>
            <person name="Coutinho P.M."/>
            <person name="Cullen D."/>
            <person name="Cullen D."/>
            <person name="Gathman A."/>
            <person name="Goodell B."/>
            <person name="Henrissat B."/>
            <person name="Ihrmark K."/>
            <person name="Kauserud H."/>
            <person name="Kohler A."/>
            <person name="LaButti K."/>
            <person name="Lapidus A."/>
            <person name="Lavin J.L."/>
            <person name="Lee Y.-H."/>
            <person name="Lindquist E."/>
            <person name="Lilly W."/>
            <person name="Lucas S."/>
            <person name="Morin E."/>
            <person name="Murat C."/>
            <person name="Oguiza J.A."/>
            <person name="Park J."/>
            <person name="Pisabarro A.G."/>
            <person name="Riley R."/>
            <person name="Rosling A."/>
            <person name="Salamov A."/>
            <person name="Schmidt O."/>
            <person name="Schmutz J."/>
            <person name="Skrede I."/>
            <person name="Stenlid J."/>
            <person name="Wiebenga A."/>
            <person name="Xie X."/>
            <person name="Kues U."/>
            <person name="Hibbett D.S."/>
            <person name="Hoffmeister D."/>
            <person name="Hogberg N."/>
            <person name="Martin F."/>
            <person name="Grigoriev I.V."/>
            <person name="Watkinson S.C."/>
        </authorList>
    </citation>
    <scope>NUCLEOTIDE SEQUENCE</scope>
    <source>
        <strain evidence="2">S7.9</strain>
    </source>
</reference>
<organism>
    <name type="scientific">Serpula lacrymans var. lacrymans (strain S7.9)</name>
    <name type="common">Dry rot fungus</name>
    <dbReference type="NCBI Taxonomy" id="578457"/>
    <lineage>
        <taxon>Eukaryota</taxon>
        <taxon>Fungi</taxon>
        <taxon>Dikarya</taxon>
        <taxon>Basidiomycota</taxon>
        <taxon>Agaricomycotina</taxon>
        <taxon>Agaricomycetes</taxon>
        <taxon>Agaricomycetidae</taxon>
        <taxon>Boletales</taxon>
        <taxon>Coniophorineae</taxon>
        <taxon>Serpulaceae</taxon>
        <taxon>Serpula</taxon>
    </lineage>
</organism>
<dbReference type="KEGG" id="sla:SERLADRAFT_383794"/>
<dbReference type="RefSeq" id="XP_007316048.1">
    <property type="nucleotide sequence ID" value="XM_007315986.1"/>
</dbReference>
<dbReference type="GeneID" id="18811067"/>
<feature type="region of interest" description="Disordered" evidence="1">
    <location>
        <begin position="49"/>
        <end position="73"/>
    </location>
</feature>
<gene>
    <name evidence="2" type="ORF">SERLADRAFT_383794</name>
</gene>
<evidence type="ECO:0000256" key="1">
    <source>
        <dbReference type="SAM" id="MobiDB-lite"/>
    </source>
</evidence>
<accession>F8NN36</accession>
<dbReference type="HOGENOM" id="CLU_2967515_0_0_1"/>
<proteinExistence type="predicted"/>
<sequence length="73" mass="8249">RLAIEKGGVRFQKDDWDISTFSENEKKLLKTLYEDAEVACRTYGKYNPSRGSVTRSDAMESTLVSADTGKQKK</sequence>
<name>F8NN36_SERL9</name>